<evidence type="ECO:0000313" key="3">
    <source>
        <dbReference type="EMBL" id="EEF57357.1"/>
    </source>
</evidence>
<dbReference type="AlphaFoldDB" id="B9XS25"/>
<dbReference type="Proteomes" id="UP000003688">
    <property type="component" value="Unassembled WGS sequence"/>
</dbReference>
<reference evidence="3 4" key="1">
    <citation type="journal article" date="2011" name="J. Bacteriol.">
        <title>Genome sequence of 'Pedosphaera parvula' Ellin514, an aerobic Verrucomicrobial isolate from pasture soil.</title>
        <authorList>
            <person name="Kant R."/>
            <person name="van Passel M.W."/>
            <person name="Sangwan P."/>
            <person name="Palva A."/>
            <person name="Lucas S."/>
            <person name="Copeland A."/>
            <person name="Lapidus A."/>
            <person name="Glavina Del Rio T."/>
            <person name="Dalin E."/>
            <person name="Tice H."/>
            <person name="Bruce D."/>
            <person name="Goodwin L."/>
            <person name="Pitluck S."/>
            <person name="Chertkov O."/>
            <person name="Larimer F.W."/>
            <person name="Land M.L."/>
            <person name="Hauser L."/>
            <person name="Brettin T.S."/>
            <person name="Detter J.C."/>
            <person name="Han S."/>
            <person name="de Vos W.M."/>
            <person name="Janssen P.H."/>
            <person name="Smidt H."/>
        </authorList>
    </citation>
    <scope>NUCLEOTIDE SEQUENCE [LARGE SCALE GENOMIC DNA]</scope>
    <source>
        <strain evidence="3 4">Ellin514</strain>
    </source>
</reference>
<dbReference type="InterPro" id="IPR022409">
    <property type="entry name" value="PKD/Chitinase_dom"/>
</dbReference>
<keyword evidence="4" id="KW-1185">Reference proteome</keyword>
<dbReference type="Gene3D" id="2.60.40.10">
    <property type="entry name" value="Immunoglobulins"/>
    <property type="match status" value="1"/>
</dbReference>
<dbReference type="EMBL" id="ABOX02000072">
    <property type="protein sequence ID" value="EEF57357.1"/>
    <property type="molecule type" value="Genomic_DNA"/>
</dbReference>
<keyword evidence="1" id="KW-0732">Signal</keyword>
<dbReference type="SMART" id="SM00089">
    <property type="entry name" value="PKD"/>
    <property type="match status" value="1"/>
</dbReference>
<feature type="signal peptide" evidence="1">
    <location>
        <begin position="1"/>
        <end position="36"/>
    </location>
</feature>
<sequence precursor="true">MTNNQTRNFFAVKFLRITQGLYALIGLLALNSTALAQIEPAAPGSIEYSLTSSNYTWVQTSDTITNGSYVIDLLTDRLNQPAGRGAIGIVLYTAWNPGYNQMGAMVDFGHGYSAGIVFSELSAVHVVPVAPGQIEPAAPGSIEYSLSSSNYTWFQVPGTITNGTYVVDLLTNRLNQPAGRGAIGIVSYTAWDADYNQMAAMVDFGRGYSAGIVFSELSAIDVVPVGQIEPAAPGSIEYSLTSSNYTWVQTSDTITNGSYVIDLLTDRLNQPAGRGAIGIVSYTAWDADYNQMAAMVDFGRGYSAGIVFSELSAIHVVPVAPGQIEPAAPGSIEYSLSSSNYTWFQVPGTITNGTYVVDLLTNRLNQPAGRGAIGIVSYTAWDADYNQMAAMVDFGRGYSAGIVFSELSAIDVVPVGQIEPAAPGSIEYSLTSSNYTWVQTSDTITNGSYVIDLLTDRLNQPAGRGAIGIVLYTAWDADYNQMAAMVDFGRGYSAGIVFSELSAVHVVPVAFSQSISLNEDTSKAFSLEASDVEGDVMTYSVGSPSHGVLSGTAPNLVYQPDKNYFGSDSFTFSVNDGKSESAVATVNITILPVNDPPVAKIVISPAGFFLGSANRLIIAPNGAGISLQLDGSQSRDVDNDPLTYSWKDGNSAIATNAVVTKTFKAGVHTFTLQVNDGKAVGTASETVQIVTLQNALGMLRVWLHDQKKNPGSDQRELIAALSSAIDSVNQGNIAKGSYHLADFQAKARTRLQPINPSAATKLLLATQEIINAMQKPGQLSSQSPQPKP</sequence>
<protein>
    <submittedName>
        <fullName evidence="3">PKD domain containing protein</fullName>
    </submittedName>
</protein>
<feature type="domain" description="PKD/Chitinase" evidence="2">
    <location>
        <begin position="613"/>
        <end position="692"/>
    </location>
</feature>
<evidence type="ECO:0000259" key="2">
    <source>
        <dbReference type="SMART" id="SM00089"/>
    </source>
</evidence>
<proteinExistence type="predicted"/>
<organism evidence="3 4">
    <name type="scientific">Pedosphaera parvula (strain Ellin514)</name>
    <dbReference type="NCBI Taxonomy" id="320771"/>
    <lineage>
        <taxon>Bacteria</taxon>
        <taxon>Pseudomonadati</taxon>
        <taxon>Verrucomicrobiota</taxon>
        <taxon>Pedosphaerae</taxon>
        <taxon>Pedosphaerales</taxon>
        <taxon>Pedosphaeraceae</taxon>
        <taxon>Pedosphaera</taxon>
    </lineage>
</organism>
<dbReference type="Gene3D" id="2.60.40.3440">
    <property type="match status" value="1"/>
</dbReference>
<dbReference type="RefSeq" id="WP_007418608.1">
    <property type="nucleotide sequence ID" value="NZ_ABOX02000072.1"/>
</dbReference>
<dbReference type="Pfam" id="PF18911">
    <property type="entry name" value="PKD_4"/>
    <property type="match status" value="1"/>
</dbReference>
<dbReference type="InterPro" id="IPR000601">
    <property type="entry name" value="PKD_dom"/>
</dbReference>
<dbReference type="InterPro" id="IPR013783">
    <property type="entry name" value="Ig-like_fold"/>
</dbReference>
<feature type="chain" id="PRO_5002893414" evidence="1">
    <location>
        <begin position="37"/>
        <end position="788"/>
    </location>
</feature>
<evidence type="ECO:0000256" key="1">
    <source>
        <dbReference type="SAM" id="SignalP"/>
    </source>
</evidence>
<dbReference type="Pfam" id="PF17963">
    <property type="entry name" value="Big_9"/>
    <property type="match status" value="1"/>
</dbReference>
<dbReference type="SUPFAM" id="SSF49299">
    <property type="entry name" value="PKD domain"/>
    <property type="match status" value="1"/>
</dbReference>
<name>B9XS25_PEDPL</name>
<evidence type="ECO:0000313" key="4">
    <source>
        <dbReference type="Proteomes" id="UP000003688"/>
    </source>
</evidence>
<dbReference type="STRING" id="320771.Cflav_PD0578"/>
<dbReference type="InterPro" id="IPR035986">
    <property type="entry name" value="PKD_dom_sf"/>
</dbReference>
<accession>B9XS25</accession>
<dbReference type="OrthoDB" id="193630at2"/>
<gene>
    <name evidence="3" type="ORF">Cflav_PD0578</name>
</gene>
<comment type="caution">
    <text evidence="3">The sequence shown here is derived from an EMBL/GenBank/DDBJ whole genome shotgun (WGS) entry which is preliminary data.</text>
</comment>